<sequence>MTTRLDTVRAYFIERFFEILTTDPDFAEVTEPAELFGPDGRFDVPATPAGFVRIPTDAALRARIEAATDPEQREQLERFRSVLERTLAELFGLLGYDDLGPSFLLAVAARCAPVVRHPDTQTYWPVDIDRYLTYEDGVLRGQLHTPTGVRPLAGAAFGALFDNPEVWQAPAPTDAPEGGRRPFTSTIGVDAGVAPYPASPLTAGHLNLPAGDARLTPGRLPPTLFTEIKSPEAASRLNRHYTATASRGGRFAELRNNRVHTDPIREVAFPRNGGEPLMFVYHAFYPADDGARRLGDGGGSNREFHHLAAGLLMSRFPDGGGNGGGNGGGPAAADGRGPHHPSGPPGRVAQRLSGLLFVSTSPTKAAVIPLDHPSLRFVDEGGEESPDGLHPVLWANNVSVQGLELSQVRIESKTVAEGSEDALDYDPDDWQWWVGYGSAIVVGLAVGAAAGAAAGGVGAVPGALIGLIIALFLFPLAWLLKKLFGGDKDRQEEWTEQEPWPGDTSVTTEYTEPRTQDIGPPGVVSETGGATPGRSYTLRNVPHFPGDNLYGLEFSGGETFRITDDAERQQTLAWRAFTGGVGYQFQRPVPGRSDVSGTSLRDYFELFTATYQELLEARDLVVYFDEPAAG</sequence>
<gene>
    <name evidence="3" type="ORF">RM780_22555</name>
</gene>
<comment type="caution">
    <text evidence="3">The sequence shown here is derived from an EMBL/GenBank/DDBJ whole genome shotgun (WGS) entry which is preliminary data.</text>
</comment>
<feature type="compositionally biased region" description="Gly residues" evidence="1">
    <location>
        <begin position="318"/>
        <end position="330"/>
    </location>
</feature>
<organism evidence="3 4">
    <name type="scientific">Streptomyces boetiae</name>
    <dbReference type="NCBI Taxonomy" id="3075541"/>
    <lineage>
        <taxon>Bacteria</taxon>
        <taxon>Bacillati</taxon>
        <taxon>Actinomycetota</taxon>
        <taxon>Actinomycetes</taxon>
        <taxon>Kitasatosporales</taxon>
        <taxon>Streptomycetaceae</taxon>
        <taxon>Streptomyces</taxon>
    </lineage>
</organism>
<keyword evidence="2" id="KW-0472">Membrane</keyword>
<feature type="transmembrane region" description="Helical" evidence="2">
    <location>
        <begin position="433"/>
        <end position="454"/>
    </location>
</feature>
<evidence type="ECO:0000313" key="4">
    <source>
        <dbReference type="Proteomes" id="UP001183388"/>
    </source>
</evidence>
<feature type="transmembrane region" description="Helical" evidence="2">
    <location>
        <begin position="460"/>
        <end position="480"/>
    </location>
</feature>
<keyword evidence="2" id="KW-1133">Transmembrane helix</keyword>
<protein>
    <submittedName>
        <fullName evidence="3">Uncharacterized protein</fullName>
    </submittedName>
</protein>
<feature type="region of interest" description="Disordered" evidence="1">
    <location>
        <begin position="318"/>
        <end position="348"/>
    </location>
</feature>
<name>A0ABU2LEN2_9ACTN</name>
<evidence type="ECO:0000256" key="2">
    <source>
        <dbReference type="SAM" id="Phobius"/>
    </source>
</evidence>
<accession>A0ABU2LEN2</accession>
<keyword evidence="4" id="KW-1185">Reference proteome</keyword>
<dbReference type="RefSeq" id="WP_311632682.1">
    <property type="nucleotide sequence ID" value="NZ_JAVREN010000044.1"/>
</dbReference>
<evidence type="ECO:0000256" key="1">
    <source>
        <dbReference type="SAM" id="MobiDB-lite"/>
    </source>
</evidence>
<reference evidence="4" key="1">
    <citation type="submission" date="2023-07" db="EMBL/GenBank/DDBJ databases">
        <title>30 novel species of actinomycetes from the DSMZ collection.</title>
        <authorList>
            <person name="Nouioui I."/>
        </authorList>
    </citation>
    <scope>NUCLEOTIDE SEQUENCE [LARGE SCALE GENOMIC DNA]</scope>
    <source>
        <strain evidence="4">DSM 44917</strain>
    </source>
</reference>
<proteinExistence type="predicted"/>
<dbReference type="EMBL" id="JAVREN010000044">
    <property type="protein sequence ID" value="MDT0309718.1"/>
    <property type="molecule type" value="Genomic_DNA"/>
</dbReference>
<feature type="region of interest" description="Disordered" evidence="1">
    <location>
        <begin position="492"/>
        <end position="531"/>
    </location>
</feature>
<keyword evidence="2" id="KW-0812">Transmembrane</keyword>
<evidence type="ECO:0000313" key="3">
    <source>
        <dbReference type="EMBL" id="MDT0309718.1"/>
    </source>
</evidence>
<dbReference type="Proteomes" id="UP001183388">
    <property type="component" value="Unassembled WGS sequence"/>
</dbReference>